<evidence type="ECO:0000313" key="3">
    <source>
        <dbReference type="Proteomes" id="UP000298493"/>
    </source>
</evidence>
<keyword evidence="3" id="KW-1185">Reference proteome</keyword>
<feature type="compositionally biased region" description="Acidic residues" evidence="1">
    <location>
        <begin position="218"/>
        <end position="236"/>
    </location>
</feature>
<gene>
    <name evidence="2" type="ORF">E6O75_ATG06240</name>
</gene>
<evidence type="ECO:0000256" key="1">
    <source>
        <dbReference type="SAM" id="MobiDB-lite"/>
    </source>
</evidence>
<accession>A0A4Z1PA51</accession>
<proteinExistence type="predicted"/>
<protein>
    <submittedName>
        <fullName evidence="2">Uncharacterized protein</fullName>
    </submittedName>
</protein>
<dbReference type="EMBL" id="SNSC02000013">
    <property type="protein sequence ID" value="TID19119.1"/>
    <property type="molecule type" value="Genomic_DNA"/>
</dbReference>
<organism evidence="2 3">
    <name type="scientific">Venturia nashicola</name>
    <dbReference type="NCBI Taxonomy" id="86259"/>
    <lineage>
        <taxon>Eukaryota</taxon>
        <taxon>Fungi</taxon>
        <taxon>Dikarya</taxon>
        <taxon>Ascomycota</taxon>
        <taxon>Pezizomycotina</taxon>
        <taxon>Dothideomycetes</taxon>
        <taxon>Pleosporomycetidae</taxon>
        <taxon>Venturiales</taxon>
        <taxon>Venturiaceae</taxon>
        <taxon>Venturia</taxon>
    </lineage>
</organism>
<evidence type="ECO:0000313" key="2">
    <source>
        <dbReference type="EMBL" id="TID19119.1"/>
    </source>
</evidence>
<reference evidence="2 3" key="1">
    <citation type="submission" date="2019-04" db="EMBL/GenBank/DDBJ databases">
        <title>High contiguity whole genome sequence and gene annotation resource for two Venturia nashicola isolates.</title>
        <authorList>
            <person name="Prokchorchik M."/>
            <person name="Won K."/>
            <person name="Lee Y."/>
            <person name="Choi E.D."/>
            <person name="Segonzac C."/>
            <person name="Sohn K.H."/>
        </authorList>
    </citation>
    <scope>NUCLEOTIDE SEQUENCE [LARGE SCALE GENOMIC DNA]</scope>
    <source>
        <strain evidence="2 3">PRI2</strain>
    </source>
</reference>
<feature type="region of interest" description="Disordered" evidence="1">
    <location>
        <begin position="194"/>
        <end position="236"/>
    </location>
</feature>
<comment type="caution">
    <text evidence="2">The sequence shown here is derived from an EMBL/GenBank/DDBJ whole genome shotgun (WGS) entry which is preliminary data.</text>
</comment>
<name>A0A4Z1PA51_9PEZI</name>
<dbReference type="Proteomes" id="UP000298493">
    <property type="component" value="Unassembled WGS sequence"/>
</dbReference>
<dbReference type="AlphaFoldDB" id="A0A4Z1PA51"/>
<dbReference type="OrthoDB" id="3935701at2759"/>
<sequence length="236" mass="27255">MTNGPLRKISHNLRSFFKTSNKNPFSASMSGQDALDSPTKAILKNPPPPLFSKFFKTTKNARKLMDPQERVCEMDINDHNRVMIYMTPEVRTMRLEEEMPHNKDGLDEMLWSQSLLYEMSQKEPTVRITRKKVEGTHLEIFHRDIYNGAEQQESKDQPRMDPSLARFKLGFNQARKHKYVYILSRTRAEHKKVAQRIGASDDEAAKKDGVLKVMQNGGEDEGSDRDGEHESDDEEL</sequence>